<dbReference type="InterPro" id="IPR001308">
    <property type="entry name" value="ETF_a/FixB"/>
</dbReference>
<dbReference type="AlphaFoldDB" id="A0A1G9JWS2"/>
<dbReference type="PANTHER" id="PTHR43153:SF1">
    <property type="entry name" value="ELECTRON TRANSFER FLAVOPROTEIN SUBUNIT ALPHA, MITOCHONDRIAL"/>
    <property type="match status" value="1"/>
</dbReference>
<feature type="binding site" evidence="2">
    <location>
        <begin position="273"/>
        <end position="280"/>
    </location>
    <ligand>
        <name>FAD</name>
        <dbReference type="ChEBI" id="CHEBI:57692"/>
    </ligand>
</feature>
<dbReference type="PIRSF" id="PIRSF000089">
    <property type="entry name" value="Electra_flavoP_a"/>
    <property type="match status" value="1"/>
</dbReference>
<dbReference type="CDD" id="cd01715">
    <property type="entry name" value="ETF_alpha"/>
    <property type="match status" value="1"/>
</dbReference>
<dbReference type="InterPro" id="IPR014731">
    <property type="entry name" value="ETF_asu_C"/>
</dbReference>
<evidence type="ECO:0000259" key="3">
    <source>
        <dbReference type="SMART" id="SM00893"/>
    </source>
</evidence>
<evidence type="ECO:0000256" key="1">
    <source>
        <dbReference type="ARBA" id="ARBA00005817"/>
    </source>
</evidence>
<dbReference type="PANTHER" id="PTHR43153">
    <property type="entry name" value="ELECTRON TRANSFER FLAVOPROTEIN ALPHA"/>
    <property type="match status" value="1"/>
</dbReference>
<proteinExistence type="inferred from homology"/>
<keyword evidence="2" id="KW-0274">FAD</keyword>
<dbReference type="InterPro" id="IPR029035">
    <property type="entry name" value="DHS-like_NAD/FAD-binding_dom"/>
</dbReference>
<protein>
    <submittedName>
        <fullName evidence="4">Electron transfer flavoprotein alpha subunit apoprotein</fullName>
    </submittedName>
</protein>
<dbReference type="Gene3D" id="3.40.50.620">
    <property type="entry name" value="HUPs"/>
    <property type="match status" value="1"/>
</dbReference>
<dbReference type="InterPro" id="IPR014729">
    <property type="entry name" value="Rossmann-like_a/b/a_fold"/>
</dbReference>
<dbReference type="InterPro" id="IPR033947">
    <property type="entry name" value="ETF_alpha_N"/>
</dbReference>
<dbReference type="SMART" id="SM00893">
    <property type="entry name" value="ETF"/>
    <property type="match status" value="1"/>
</dbReference>
<dbReference type="Proteomes" id="UP000199476">
    <property type="component" value="Unassembled WGS sequence"/>
</dbReference>
<dbReference type="GO" id="GO:0050660">
    <property type="term" value="F:flavin adenine dinucleotide binding"/>
    <property type="evidence" value="ECO:0007669"/>
    <property type="project" value="InterPro"/>
</dbReference>
<evidence type="ECO:0000313" key="4">
    <source>
        <dbReference type="EMBL" id="SDL42027.1"/>
    </source>
</evidence>
<feature type="domain" description="Electron transfer flavoprotein alpha/beta-subunit N-terminal" evidence="3">
    <location>
        <begin position="8"/>
        <end position="195"/>
    </location>
</feature>
<dbReference type="GO" id="GO:0033539">
    <property type="term" value="P:fatty acid beta-oxidation using acyl-CoA dehydrogenase"/>
    <property type="evidence" value="ECO:0007669"/>
    <property type="project" value="TreeGrafter"/>
</dbReference>
<evidence type="ECO:0000256" key="2">
    <source>
        <dbReference type="PIRSR" id="PIRSR000089-1"/>
    </source>
</evidence>
<feature type="binding site" evidence="2">
    <location>
        <position position="294"/>
    </location>
    <ligand>
        <name>FAD</name>
        <dbReference type="ChEBI" id="CHEBI:57692"/>
    </ligand>
</feature>
<name>A0A1G9JWS2_9FIRM</name>
<dbReference type="EMBL" id="FNGO01000004">
    <property type="protein sequence ID" value="SDL42027.1"/>
    <property type="molecule type" value="Genomic_DNA"/>
</dbReference>
<dbReference type="Gene3D" id="3.40.50.1220">
    <property type="entry name" value="TPP-binding domain"/>
    <property type="match status" value="1"/>
</dbReference>
<dbReference type="SUPFAM" id="SSF52402">
    <property type="entry name" value="Adenine nucleotide alpha hydrolases-like"/>
    <property type="match status" value="1"/>
</dbReference>
<organism evidence="4 5">
    <name type="scientific">Halarsenatibacter silvermanii</name>
    <dbReference type="NCBI Taxonomy" id="321763"/>
    <lineage>
        <taxon>Bacteria</taxon>
        <taxon>Bacillati</taxon>
        <taxon>Bacillota</taxon>
        <taxon>Clostridia</taxon>
        <taxon>Halanaerobiales</taxon>
        <taxon>Halarsenatibacteraceae</taxon>
        <taxon>Halarsenatibacter</taxon>
    </lineage>
</organism>
<dbReference type="InterPro" id="IPR014730">
    <property type="entry name" value="ETF_a/b_N"/>
</dbReference>
<evidence type="ECO:0000313" key="5">
    <source>
        <dbReference type="Proteomes" id="UP000199476"/>
    </source>
</evidence>
<dbReference type="Pfam" id="PF00766">
    <property type="entry name" value="ETF_alpha"/>
    <property type="match status" value="1"/>
</dbReference>
<feature type="binding site" evidence="2">
    <location>
        <begin position="256"/>
        <end position="260"/>
    </location>
    <ligand>
        <name>FAD</name>
        <dbReference type="ChEBI" id="CHEBI:57692"/>
    </ligand>
</feature>
<dbReference type="SUPFAM" id="SSF52467">
    <property type="entry name" value="DHS-like NAD/FAD-binding domain"/>
    <property type="match status" value="1"/>
</dbReference>
<dbReference type="RefSeq" id="WP_089758601.1">
    <property type="nucleotide sequence ID" value="NZ_FNGO01000004.1"/>
</dbReference>
<keyword evidence="2" id="KW-0285">Flavoprotein</keyword>
<sequence>MSRDLSGVLVYAEQNAGEIHPVSYELLQKGRQLAEDLGEELIAIVLGPEGLEADELVYRGADRVYCIQGEELSQPNLITYKDNLKRYIIDEIKPEIILLGATPFGRSLAPRLAIAVDSGLTADCTDLQIDEEDGRLIQIRPAFSENILAHIKSTSDLQMATVRYQEFDEAERDDSLEGEIINAEAERSKDHGLKVLERLAGKEVNITEEDVIVAGGKGLKNPEDFSLLEELAEKLGGEVGASRDVVDEDYIGKEHQVGYSGHRVKPVIYIACGISGAPQHLAGMKESDTIIAINNDPSAPIFEHCDYGIVGDLYDVIPEMIDRIEESA</sequence>
<dbReference type="GO" id="GO:0009055">
    <property type="term" value="F:electron transfer activity"/>
    <property type="evidence" value="ECO:0007669"/>
    <property type="project" value="InterPro"/>
</dbReference>
<dbReference type="Pfam" id="PF01012">
    <property type="entry name" value="ETF"/>
    <property type="match status" value="1"/>
</dbReference>
<comment type="similarity">
    <text evidence="1">Belongs to the ETF alpha-subunit/FixB family.</text>
</comment>
<reference evidence="4 5" key="1">
    <citation type="submission" date="2016-10" db="EMBL/GenBank/DDBJ databases">
        <authorList>
            <person name="de Groot N.N."/>
        </authorList>
    </citation>
    <scope>NUCLEOTIDE SEQUENCE [LARGE SCALE GENOMIC DNA]</scope>
    <source>
        <strain evidence="4 5">SLAS-1</strain>
    </source>
</reference>
<keyword evidence="5" id="KW-1185">Reference proteome</keyword>
<comment type="cofactor">
    <cofactor evidence="2">
        <name>FAD</name>
        <dbReference type="ChEBI" id="CHEBI:57692"/>
    </cofactor>
    <text evidence="2">Binds 1 FAD per dimer.</text>
</comment>
<accession>A0A1G9JWS2</accession>
<dbReference type="STRING" id="321763.SAMN04488692_104113"/>
<feature type="binding site" evidence="2">
    <location>
        <begin position="242"/>
        <end position="243"/>
    </location>
    <ligand>
        <name>FAD</name>
        <dbReference type="ChEBI" id="CHEBI:57692"/>
    </ligand>
</feature>
<dbReference type="OrthoDB" id="9770286at2"/>
<gene>
    <name evidence="4" type="ORF">SAMN04488692_104113</name>
</gene>